<comment type="caution">
    <text evidence="7">The sequence shown here is derived from an EMBL/GenBank/DDBJ whole genome shotgun (WGS) entry which is preliminary data.</text>
</comment>
<keyword evidence="8" id="KW-1185">Reference proteome</keyword>
<dbReference type="Gene3D" id="1.10.760.10">
    <property type="entry name" value="Cytochrome c-like domain"/>
    <property type="match status" value="1"/>
</dbReference>
<dbReference type="InterPro" id="IPR036909">
    <property type="entry name" value="Cyt_c-like_dom_sf"/>
</dbReference>
<keyword evidence="3 4" id="KW-0408">Iron</keyword>
<gene>
    <name evidence="7" type="primary">soxX</name>
    <name evidence="7" type="ORF">CRU91_09650</name>
</gene>
<dbReference type="PROSITE" id="PS51007">
    <property type="entry name" value="CYTC"/>
    <property type="match status" value="1"/>
</dbReference>
<proteinExistence type="predicted"/>
<evidence type="ECO:0000313" key="8">
    <source>
        <dbReference type="Proteomes" id="UP000252669"/>
    </source>
</evidence>
<feature type="chain" id="PRO_5016933602" evidence="5">
    <location>
        <begin position="24"/>
        <end position="117"/>
    </location>
</feature>
<organism evidence="7 8">
    <name type="scientific">Aliarcobacter vitoriensis</name>
    <dbReference type="NCBI Taxonomy" id="2011099"/>
    <lineage>
        <taxon>Bacteria</taxon>
        <taxon>Pseudomonadati</taxon>
        <taxon>Campylobacterota</taxon>
        <taxon>Epsilonproteobacteria</taxon>
        <taxon>Campylobacterales</taxon>
        <taxon>Arcobacteraceae</taxon>
        <taxon>Aliarcobacter</taxon>
    </lineage>
</organism>
<dbReference type="RefSeq" id="WP_113895020.1">
    <property type="nucleotide sequence ID" value="NZ_JANJGA010000001.1"/>
</dbReference>
<reference evidence="7 8" key="1">
    <citation type="submission" date="2017-10" db="EMBL/GenBank/DDBJ databases">
        <title>Genomics of the genus Arcobacter.</title>
        <authorList>
            <person name="Perez-Cataluna A."/>
            <person name="Figueras M.J."/>
        </authorList>
    </citation>
    <scope>NUCLEOTIDE SEQUENCE [LARGE SCALE GENOMIC DNA]</scope>
    <source>
        <strain evidence="7 8">CECT 9230</strain>
    </source>
</reference>
<dbReference type="GO" id="GO:0046872">
    <property type="term" value="F:metal ion binding"/>
    <property type="evidence" value="ECO:0007669"/>
    <property type="project" value="UniProtKB-KW"/>
</dbReference>
<dbReference type="EMBL" id="PDKB01000017">
    <property type="protein sequence ID" value="RBQ28344.1"/>
    <property type="molecule type" value="Genomic_DNA"/>
</dbReference>
<evidence type="ECO:0000259" key="6">
    <source>
        <dbReference type="PROSITE" id="PS51007"/>
    </source>
</evidence>
<dbReference type="Pfam" id="PF13442">
    <property type="entry name" value="Cytochrome_CBB3"/>
    <property type="match status" value="1"/>
</dbReference>
<feature type="domain" description="Cytochrome c" evidence="6">
    <location>
        <begin position="27"/>
        <end position="117"/>
    </location>
</feature>
<dbReference type="AlphaFoldDB" id="A0A366MRW9"/>
<keyword evidence="2 4" id="KW-0479">Metal-binding</keyword>
<dbReference type="GO" id="GO:0020037">
    <property type="term" value="F:heme binding"/>
    <property type="evidence" value="ECO:0007669"/>
    <property type="project" value="InterPro"/>
</dbReference>
<protein>
    <submittedName>
        <fullName evidence="7">Sulfur oxidation c-type cytochrome SoxX</fullName>
    </submittedName>
</protein>
<dbReference type="OrthoDB" id="9793634at2"/>
<accession>A0A366MRW9</accession>
<evidence type="ECO:0000256" key="5">
    <source>
        <dbReference type="SAM" id="SignalP"/>
    </source>
</evidence>
<keyword evidence="5" id="KW-0732">Signal</keyword>
<dbReference type="NCBIfam" id="TIGR04485">
    <property type="entry name" value="thiosulf_SoxX"/>
    <property type="match status" value="1"/>
</dbReference>
<dbReference type="SUPFAM" id="SSF46626">
    <property type="entry name" value="Cytochrome c"/>
    <property type="match status" value="1"/>
</dbReference>
<evidence type="ECO:0000313" key="7">
    <source>
        <dbReference type="EMBL" id="RBQ28344.1"/>
    </source>
</evidence>
<keyword evidence="1 4" id="KW-0349">Heme</keyword>
<evidence type="ECO:0000256" key="4">
    <source>
        <dbReference type="PROSITE-ProRule" id="PRU00433"/>
    </source>
</evidence>
<evidence type="ECO:0000256" key="3">
    <source>
        <dbReference type="ARBA" id="ARBA00023004"/>
    </source>
</evidence>
<dbReference type="InterPro" id="IPR030999">
    <property type="entry name" value="Thiosulf_SoxX"/>
</dbReference>
<feature type="signal peptide" evidence="5">
    <location>
        <begin position="1"/>
        <end position="23"/>
    </location>
</feature>
<sequence>MTLIKKYVTVLSISSFLALNSFALDSDLIKKGEEIFNTNTKGNCLACHDANGKELDGPGNMGPKLQFLALWPQEVLYDKIFDPSTTNPTTSMPAFGRNGWLSDDEIKAVVAYIKTIN</sequence>
<name>A0A366MRW9_9BACT</name>
<evidence type="ECO:0000256" key="2">
    <source>
        <dbReference type="ARBA" id="ARBA00022723"/>
    </source>
</evidence>
<dbReference type="Proteomes" id="UP000252669">
    <property type="component" value="Unassembled WGS sequence"/>
</dbReference>
<evidence type="ECO:0000256" key="1">
    <source>
        <dbReference type="ARBA" id="ARBA00022617"/>
    </source>
</evidence>
<dbReference type="GO" id="GO:0009055">
    <property type="term" value="F:electron transfer activity"/>
    <property type="evidence" value="ECO:0007669"/>
    <property type="project" value="InterPro"/>
</dbReference>
<dbReference type="InterPro" id="IPR009056">
    <property type="entry name" value="Cyt_c-like_dom"/>
</dbReference>